<feature type="transmembrane region" description="Helical" evidence="2">
    <location>
        <begin position="205"/>
        <end position="224"/>
    </location>
</feature>
<feature type="compositionally biased region" description="Low complexity" evidence="1">
    <location>
        <begin position="92"/>
        <end position="113"/>
    </location>
</feature>
<feature type="compositionally biased region" description="Low complexity" evidence="1">
    <location>
        <begin position="38"/>
        <end position="47"/>
    </location>
</feature>
<evidence type="ECO:0008006" key="5">
    <source>
        <dbReference type="Google" id="ProtNLM"/>
    </source>
</evidence>
<keyword evidence="2" id="KW-1133">Transmembrane helix</keyword>
<keyword evidence="2" id="KW-0472">Membrane</keyword>
<organism evidence="3 4">
    <name type="scientific">Streptomyces paromomycinus</name>
    <name type="common">Streptomyces rimosus subsp. paromomycinus</name>
    <dbReference type="NCBI Taxonomy" id="92743"/>
    <lineage>
        <taxon>Bacteria</taxon>
        <taxon>Bacillati</taxon>
        <taxon>Actinomycetota</taxon>
        <taxon>Actinomycetes</taxon>
        <taxon>Kitasatosporales</taxon>
        <taxon>Streptomycetaceae</taxon>
        <taxon>Streptomyces</taxon>
    </lineage>
</organism>
<feature type="transmembrane region" description="Helical" evidence="2">
    <location>
        <begin position="151"/>
        <end position="170"/>
    </location>
</feature>
<feature type="transmembrane region" description="Helical" evidence="2">
    <location>
        <begin position="182"/>
        <end position="199"/>
    </location>
</feature>
<evidence type="ECO:0000313" key="4">
    <source>
        <dbReference type="Proteomes" id="UP000286746"/>
    </source>
</evidence>
<feature type="region of interest" description="Disordered" evidence="1">
    <location>
        <begin position="1"/>
        <end position="113"/>
    </location>
</feature>
<keyword evidence="2" id="KW-0812">Transmembrane</keyword>
<gene>
    <name evidence="3" type="ORF">GKJPGBOP_02795</name>
</gene>
<dbReference type="EMBL" id="BHZD01000001">
    <property type="protein sequence ID" value="GCD43118.1"/>
    <property type="molecule type" value="Genomic_DNA"/>
</dbReference>
<reference evidence="3 4" key="1">
    <citation type="submission" date="2018-11" db="EMBL/GenBank/DDBJ databases">
        <title>Whole genome sequence of Streptomyces paromomycinus NBRC 15454(T).</title>
        <authorList>
            <person name="Komaki H."/>
            <person name="Tamura T."/>
        </authorList>
    </citation>
    <scope>NUCLEOTIDE SEQUENCE [LARGE SCALE GENOMIC DNA]</scope>
    <source>
        <strain evidence="3 4">NBRC 15454</strain>
    </source>
</reference>
<dbReference type="Proteomes" id="UP000286746">
    <property type="component" value="Unassembled WGS sequence"/>
</dbReference>
<keyword evidence="4" id="KW-1185">Reference proteome</keyword>
<evidence type="ECO:0000313" key="3">
    <source>
        <dbReference type="EMBL" id="GCD43118.1"/>
    </source>
</evidence>
<protein>
    <recommendedName>
        <fullName evidence="5">Integral membrane protein</fullName>
    </recommendedName>
</protein>
<accession>A0A401W1A0</accession>
<sequence>MCSRVPTCRYPTHSLPAVRRRPRGYPAGVSSKQKRPAAKAAKPSRPAEATRGSKPGGENVQAGGAKAGSGGKSGAVEKTGKGGKSGKGGKAAGQRPDAKAGATAAAGPSGPRPARLSAAAVLTAVEGVALAALGVYMLIDGLTGSPDSPRQAETGGLTVIALAVLPLVAARGLWLRRRWSRGPSLITQIVAFPVAWTLINGGGALIAAGVGLAVVAIAVLGLLVNPTATEALGITPRE</sequence>
<feature type="compositionally biased region" description="Gly residues" evidence="1">
    <location>
        <begin position="82"/>
        <end position="91"/>
    </location>
</feature>
<evidence type="ECO:0000256" key="2">
    <source>
        <dbReference type="SAM" id="Phobius"/>
    </source>
</evidence>
<dbReference type="AlphaFoldDB" id="A0A401W1A0"/>
<name>A0A401W1A0_STREY</name>
<proteinExistence type="predicted"/>
<feature type="transmembrane region" description="Helical" evidence="2">
    <location>
        <begin position="118"/>
        <end position="139"/>
    </location>
</feature>
<evidence type="ECO:0000256" key="1">
    <source>
        <dbReference type="SAM" id="MobiDB-lite"/>
    </source>
</evidence>
<comment type="caution">
    <text evidence="3">The sequence shown here is derived from an EMBL/GenBank/DDBJ whole genome shotgun (WGS) entry which is preliminary data.</text>
</comment>